<evidence type="ECO:0000256" key="1">
    <source>
        <dbReference type="SAM" id="MobiDB-lite"/>
    </source>
</evidence>
<dbReference type="HOGENOM" id="CLU_020077_0_0_1"/>
<evidence type="ECO:0008006" key="4">
    <source>
        <dbReference type="Google" id="ProtNLM"/>
    </source>
</evidence>
<feature type="compositionally biased region" description="Basic residues" evidence="1">
    <location>
        <begin position="393"/>
        <end position="412"/>
    </location>
</feature>
<feature type="region of interest" description="Disordered" evidence="1">
    <location>
        <begin position="479"/>
        <end position="504"/>
    </location>
</feature>
<feature type="compositionally biased region" description="Basic and acidic residues" evidence="1">
    <location>
        <begin position="298"/>
        <end position="330"/>
    </location>
</feature>
<sequence>MVTRANLEYQTFWAPQPLSRPRCVGGQAQSRPPVPQPKSSPLPRNDNRGMIGVPKESLDLSRRSVSGTDDFIYISDDAGSDIDGGSPEPVDETLPSVQAIAQSLADAEETGKHNAGINGGGMEKTSIPEIPCRVDSELHSRSQAQPTPSPLDHGCTRVGTTPKELLDHSQGLAPAKDESNFGYDDAASNKADASCDKPLDEKLPSVQAAVQSFEEPGKIGSIGDDCQQMSKDKNRCEVTDRPTSSPLSDHNQADQITGMPSVERANSPIVVSPSTHARDTVFTQTNRTCSSAAGEGAPESHDAKPPRLENNPIERFDHESSAPNHTRDPLTSRMHMRLQNKRRRELSTAHDAEQSEMEGSPRALDDPEYCPSTNDESEDGSDSPSGDEAQPSSKRRKLRTQSSKLKPRRQRSVHCESAGLDQASEPISAAQEDVHAVAEPTDAAFDEWILQDVVLKRTIMDGKVTFLFQFDWDLCPKHGQAARKPRKRSKQQGQAKPIAKNNGRRRFTASEDQWLARWKEEEGLCWAEIHSRFCAKFEERSKEALQVRYCTRLKQQNNN</sequence>
<dbReference type="Proteomes" id="UP000030106">
    <property type="component" value="Unassembled WGS sequence"/>
</dbReference>
<protein>
    <recommendedName>
        <fullName evidence="4">Myb-like domain-containing protein</fullName>
    </recommendedName>
</protein>
<accession>A0A0A2VVC0</accession>
<feature type="region of interest" description="Disordered" evidence="1">
    <location>
        <begin position="16"/>
        <end position="62"/>
    </location>
</feature>
<evidence type="ECO:0000313" key="2">
    <source>
        <dbReference type="EMBL" id="KGQ04674.1"/>
    </source>
</evidence>
<dbReference type="EMBL" id="ANFO01001030">
    <property type="protein sequence ID" value="KGQ04674.1"/>
    <property type="molecule type" value="Genomic_DNA"/>
</dbReference>
<reference evidence="2 3" key="1">
    <citation type="submission" date="2012-10" db="EMBL/GenBank/DDBJ databases">
        <title>Genome sequencing and analysis of entomopathogenic fungi Beauveria bassiana D1-5.</title>
        <authorList>
            <person name="Li Q."/>
            <person name="Wang L."/>
            <person name="Zhang Z."/>
            <person name="Wang Q."/>
            <person name="Ren J."/>
            <person name="Wang M."/>
            <person name="Xu W."/>
            <person name="Wang J."/>
            <person name="Lu Y."/>
            <person name="Du Q."/>
            <person name="Sun Z."/>
        </authorList>
    </citation>
    <scope>NUCLEOTIDE SEQUENCE [LARGE SCALE GENOMIC DNA]</scope>
    <source>
        <strain evidence="2 3">D1-5</strain>
    </source>
</reference>
<feature type="compositionally biased region" description="Basic residues" evidence="1">
    <location>
        <begin position="334"/>
        <end position="344"/>
    </location>
</feature>
<name>A0A0A2VVC0_BEABA</name>
<evidence type="ECO:0000313" key="3">
    <source>
        <dbReference type="Proteomes" id="UP000030106"/>
    </source>
</evidence>
<feature type="region of interest" description="Disordered" evidence="1">
    <location>
        <begin position="105"/>
        <end position="425"/>
    </location>
</feature>
<comment type="caution">
    <text evidence="2">The sequence shown here is derived from an EMBL/GenBank/DDBJ whole genome shotgun (WGS) entry which is preliminary data.</text>
</comment>
<feature type="compositionally biased region" description="Polar residues" evidence="1">
    <location>
        <begin position="241"/>
        <end position="255"/>
    </location>
</feature>
<feature type="compositionally biased region" description="Basic residues" evidence="1">
    <location>
        <begin position="480"/>
        <end position="490"/>
    </location>
</feature>
<dbReference type="OrthoDB" id="4870481at2759"/>
<feature type="compositionally biased region" description="Basic and acidic residues" evidence="1">
    <location>
        <begin position="193"/>
        <end position="203"/>
    </location>
</feature>
<organism evidence="2 3">
    <name type="scientific">Beauveria bassiana D1-5</name>
    <dbReference type="NCBI Taxonomy" id="1245745"/>
    <lineage>
        <taxon>Eukaryota</taxon>
        <taxon>Fungi</taxon>
        <taxon>Dikarya</taxon>
        <taxon>Ascomycota</taxon>
        <taxon>Pezizomycotina</taxon>
        <taxon>Sordariomycetes</taxon>
        <taxon>Hypocreomycetidae</taxon>
        <taxon>Hypocreales</taxon>
        <taxon>Cordycipitaceae</taxon>
        <taxon>Beauveria</taxon>
    </lineage>
</organism>
<gene>
    <name evidence="2" type="ORF">BBAD15_g10082</name>
</gene>
<feature type="compositionally biased region" description="Basic and acidic residues" evidence="1">
    <location>
        <begin position="230"/>
        <end position="240"/>
    </location>
</feature>
<feature type="compositionally biased region" description="Polar residues" evidence="1">
    <location>
        <begin position="281"/>
        <end position="291"/>
    </location>
</feature>
<dbReference type="AlphaFoldDB" id="A0A0A2VVC0"/>
<proteinExistence type="predicted"/>